<dbReference type="GO" id="GO:0005737">
    <property type="term" value="C:cytoplasm"/>
    <property type="evidence" value="ECO:0007669"/>
    <property type="project" value="TreeGrafter"/>
</dbReference>
<evidence type="ECO:0000256" key="1">
    <source>
        <dbReference type="ARBA" id="ARBA00022737"/>
    </source>
</evidence>
<organism evidence="3 4">
    <name type="scientific">Linnemannia elongata AG-77</name>
    <dbReference type="NCBI Taxonomy" id="1314771"/>
    <lineage>
        <taxon>Eukaryota</taxon>
        <taxon>Fungi</taxon>
        <taxon>Fungi incertae sedis</taxon>
        <taxon>Mucoromycota</taxon>
        <taxon>Mortierellomycotina</taxon>
        <taxon>Mortierellomycetes</taxon>
        <taxon>Mortierellales</taxon>
        <taxon>Mortierellaceae</taxon>
        <taxon>Linnemannia</taxon>
    </lineage>
</organism>
<feature type="compositionally biased region" description="Polar residues" evidence="2">
    <location>
        <begin position="1022"/>
        <end position="1038"/>
    </location>
</feature>
<dbReference type="InterPro" id="IPR051023">
    <property type="entry name" value="PP2A_Regulatory_Subunit_A"/>
</dbReference>
<dbReference type="EMBL" id="KV442044">
    <property type="protein sequence ID" value="OAQ28970.1"/>
    <property type="molecule type" value="Genomic_DNA"/>
</dbReference>
<feature type="region of interest" description="Disordered" evidence="2">
    <location>
        <begin position="1134"/>
        <end position="1155"/>
    </location>
</feature>
<evidence type="ECO:0000313" key="3">
    <source>
        <dbReference type="EMBL" id="OAQ28970.1"/>
    </source>
</evidence>
<dbReference type="PANTHER" id="PTHR10648">
    <property type="entry name" value="SERINE/THREONINE-PROTEIN PHOSPHATASE PP2A 65 KDA REGULATORY SUBUNIT"/>
    <property type="match status" value="1"/>
</dbReference>
<feature type="compositionally biased region" description="Polar residues" evidence="2">
    <location>
        <begin position="933"/>
        <end position="948"/>
    </location>
</feature>
<protein>
    <submittedName>
        <fullName evidence="3">ARM repeat-containing protein</fullName>
    </submittedName>
</protein>
<dbReference type="PANTHER" id="PTHR10648:SF1">
    <property type="entry name" value="SERINE_THREONINE-PROTEIN PHOSPHATASE 4 REGULATORY SUBUNIT 1"/>
    <property type="match status" value="1"/>
</dbReference>
<feature type="region of interest" description="Disordered" evidence="2">
    <location>
        <begin position="796"/>
        <end position="833"/>
    </location>
</feature>
<dbReference type="InterPro" id="IPR011989">
    <property type="entry name" value="ARM-like"/>
</dbReference>
<dbReference type="OrthoDB" id="340346at2759"/>
<feature type="region of interest" description="Disordered" evidence="2">
    <location>
        <begin position="868"/>
        <end position="1048"/>
    </location>
</feature>
<proteinExistence type="predicted"/>
<reference evidence="3 4" key="1">
    <citation type="submission" date="2016-05" db="EMBL/GenBank/DDBJ databases">
        <title>Genome sequencing reveals origins of a unique bacterial endosymbiosis in the earliest lineages of terrestrial Fungi.</title>
        <authorList>
            <consortium name="DOE Joint Genome Institute"/>
            <person name="Uehling J."/>
            <person name="Gryganskyi A."/>
            <person name="Hameed K."/>
            <person name="Tschaplinski T."/>
            <person name="Misztal P."/>
            <person name="Wu S."/>
            <person name="Desiro A."/>
            <person name="Vande Pol N."/>
            <person name="Du Z.-Y."/>
            <person name="Zienkiewicz A."/>
            <person name="Zienkiewicz K."/>
            <person name="Morin E."/>
            <person name="Tisserant E."/>
            <person name="Splivallo R."/>
            <person name="Hainaut M."/>
            <person name="Henrissat B."/>
            <person name="Ohm R."/>
            <person name="Kuo A."/>
            <person name="Yan J."/>
            <person name="Lipzen A."/>
            <person name="Nolan M."/>
            <person name="Labutti K."/>
            <person name="Barry K."/>
            <person name="Goldstein A."/>
            <person name="Labbe J."/>
            <person name="Schadt C."/>
            <person name="Tuskan G."/>
            <person name="Grigoriev I."/>
            <person name="Martin F."/>
            <person name="Vilgalys R."/>
            <person name="Bonito G."/>
        </authorList>
    </citation>
    <scope>NUCLEOTIDE SEQUENCE [LARGE SCALE GENOMIC DNA]</scope>
    <source>
        <strain evidence="3 4">AG-77</strain>
    </source>
</reference>
<dbReference type="SUPFAM" id="SSF48371">
    <property type="entry name" value="ARM repeat"/>
    <property type="match status" value="1"/>
</dbReference>
<feature type="compositionally biased region" description="Basic residues" evidence="2">
    <location>
        <begin position="817"/>
        <end position="832"/>
    </location>
</feature>
<feature type="region of interest" description="Disordered" evidence="2">
    <location>
        <begin position="619"/>
        <end position="653"/>
    </location>
</feature>
<dbReference type="InterPro" id="IPR016024">
    <property type="entry name" value="ARM-type_fold"/>
</dbReference>
<name>A0A197JUS7_9FUNG</name>
<gene>
    <name evidence="3" type="ORF">K457DRAFT_32616</name>
</gene>
<dbReference type="STRING" id="1314771.A0A197JUS7"/>
<accession>A0A197JUS7</accession>
<evidence type="ECO:0000313" key="4">
    <source>
        <dbReference type="Proteomes" id="UP000078512"/>
    </source>
</evidence>
<feature type="compositionally biased region" description="Low complexity" evidence="2">
    <location>
        <begin position="1007"/>
        <end position="1017"/>
    </location>
</feature>
<feature type="compositionally biased region" description="Acidic residues" evidence="2">
    <location>
        <begin position="918"/>
        <end position="927"/>
    </location>
</feature>
<evidence type="ECO:0000256" key="2">
    <source>
        <dbReference type="SAM" id="MobiDB-lite"/>
    </source>
</evidence>
<dbReference type="GO" id="GO:0019888">
    <property type="term" value="F:protein phosphatase regulator activity"/>
    <property type="evidence" value="ECO:0007669"/>
    <property type="project" value="TreeGrafter"/>
</dbReference>
<keyword evidence="4" id="KW-1185">Reference proteome</keyword>
<dbReference type="Gene3D" id="1.25.10.10">
    <property type="entry name" value="Leucine-rich Repeat Variant"/>
    <property type="match status" value="1"/>
</dbReference>
<feature type="compositionally biased region" description="Acidic residues" evidence="2">
    <location>
        <begin position="986"/>
        <end position="1006"/>
    </location>
</feature>
<dbReference type="AlphaFoldDB" id="A0A197JUS7"/>
<keyword evidence="1" id="KW-0677">Repeat</keyword>
<dbReference type="Proteomes" id="UP000078512">
    <property type="component" value="Unassembled WGS sequence"/>
</dbReference>
<feature type="compositionally biased region" description="Acidic residues" evidence="2">
    <location>
        <begin position="868"/>
        <end position="892"/>
    </location>
</feature>
<sequence>MADLGLYFAEEEEEQLAQEDKALSLLVMSTDQDDTFDPVDTEDLLAQMSSGSIISHGMELDEDTDMAQLFAEPNLTAVEKAQLMARSEYEYHRSFLARELPALLVQMNTRQAIVQVIPIIRNFSLDPMDTVRESLASQLDKTVLYFYQNSIIDHTINEASLTDYSLYTENIQDDDIESGTLQNDQGPGSPLPLPHDIFTPVFLNLLLDQNADIAHQTRLAIVSVAENIPDNVMESEILHGIITGLERLYNPNIYGELDSDPFASHRDDQDGEAELGKMLVVVLLTSLATLLGPERCTTVVIPTLERFMGNSQFYVRKEIVMALGALFKVVDQAVAVERLVPLYDAFVQDDTWHIRRACCTILASLLTVLPVDVKASKAEEIYDIFSIDVSRSVRSSIMEVLGEVIAGFEHEQVPESLLNHFLAMGQHPLNDHERAVMCAFSFPAVILTAGRSKWDVMKPVYMKLAGTFRTPIRRSLACSLHEVAKVLGPELADQDLAVAFADCLKAEDDVREGVLAHFIEFLACLSPECRSESLQHLYRAWIDLERSSQWRTRDTLAGQLPGLCEIVEGKDVLQVVMPLCVKACTDSVAVVRESGVRSFTAFWEISDRFGPIPIPKDTDCKSDGLDFPTLDEEEAEEHRRRSQSPELLFQRRDENDVEMEDVTQDFDKISRAAVEVAAEQGSESKEEQEQMDKETSERAMTTVKEQIIYQTTDFAVNGGFRSRVVAVQIIQSLVEQGLPIPEFEEHFLPLLMERLGVDSVANVRISVAKVVSWVVDGSYYGDQAVSPRIQELQAALQQDPDRDVRAYSGGPAELPKPKKSKKKNATKQKKATRTVTVFHQNPKNGEMEVMQREENEDGTEVQVLFEGEDLLSDENDDDEDEDDDSDEDDSSDDEFKVGSYSQPLALVGSRSRKSIDSWGDDLDDEMEAAGNDMSHTNSNGLDSLSSPDNSDEDTDAVDGVVPSAVPHVNGARPLDIEAGEPLDASSDSDESEPELEMDSQEDDIDSSDSTASTSSDAVLVPLSTTPIANSTATSTTPLSYADSVKNSDDTRTRAAAAAALASNVSSLTSFCQANIPEPPCPSTIKESVVDDHTLYSFKSSSKSGVKLQLSAASSNKEPNFAVPLSPLFPSLSSSNSSTSSSSSASNYSTSSASSSTSSSAAAAAAAAASLPFSYASVVVSGAAAAAAAATSSRAFSPPISPPMAETAVALTF</sequence>